<feature type="region of interest" description="Disordered" evidence="1">
    <location>
        <begin position="198"/>
        <end position="280"/>
    </location>
</feature>
<sequence>MAEIFPLAPSTMIIFPWWRQPGQLPGLQRFLQKDGAVLRYQEFCAVTRCGSNPGGLQASLAAGRRGLEERAAASLLAAEFPLLLRLTPSAKMGLAFRQLESERLTFCDGSRLDVPRGCFGEALRERRLLVAWAPPAARCRRGAAAAAEDLPPFLREPCRHRWYGLPPTAAFAGPRRAEEAECCRRGLAAHLASLVPRAGRARTRRPREAAGRRALPRRGRCGRRPSGSRGRRSLGIRSRRRRRGQAGAEQPPAPVPQRPLRAAARPEAASSGEESDGLWA</sequence>
<gene>
    <name evidence="2" type="ORF">PCOR1329_LOCUS78663</name>
</gene>
<dbReference type="EMBL" id="CAUYUJ010020989">
    <property type="protein sequence ID" value="CAK0901849.1"/>
    <property type="molecule type" value="Genomic_DNA"/>
</dbReference>
<name>A0ABN9XPJ4_9DINO</name>
<evidence type="ECO:0000313" key="3">
    <source>
        <dbReference type="Proteomes" id="UP001189429"/>
    </source>
</evidence>
<keyword evidence="3" id="KW-1185">Reference proteome</keyword>
<accession>A0ABN9XPJ4</accession>
<dbReference type="Proteomes" id="UP001189429">
    <property type="component" value="Unassembled WGS sequence"/>
</dbReference>
<reference evidence="2" key="1">
    <citation type="submission" date="2023-10" db="EMBL/GenBank/DDBJ databases">
        <authorList>
            <person name="Chen Y."/>
            <person name="Shah S."/>
            <person name="Dougan E. K."/>
            <person name="Thang M."/>
            <person name="Chan C."/>
        </authorList>
    </citation>
    <scope>NUCLEOTIDE SEQUENCE [LARGE SCALE GENOMIC DNA]</scope>
</reference>
<evidence type="ECO:0000313" key="2">
    <source>
        <dbReference type="EMBL" id="CAK0901849.1"/>
    </source>
</evidence>
<feature type="compositionally biased region" description="Basic residues" evidence="1">
    <location>
        <begin position="229"/>
        <end position="244"/>
    </location>
</feature>
<comment type="caution">
    <text evidence="2">The sequence shown here is derived from an EMBL/GenBank/DDBJ whole genome shotgun (WGS) entry which is preliminary data.</text>
</comment>
<protein>
    <submittedName>
        <fullName evidence="2">Uncharacterized protein</fullName>
    </submittedName>
</protein>
<proteinExistence type="predicted"/>
<feature type="compositionally biased region" description="Low complexity" evidence="1">
    <location>
        <begin position="258"/>
        <end position="269"/>
    </location>
</feature>
<organism evidence="2 3">
    <name type="scientific">Prorocentrum cordatum</name>
    <dbReference type="NCBI Taxonomy" id="2364126"/>
    <lineage>
        <taxon>Eukaryota</taxon>
        <taxon>Sar</taxon>
        <taxon>Alveolata</taxon>
        <taxon>Dinophyceae</taxon>
        <taxon>Prorocentrales</taxon>
        <taxon>Prorocentraceae</taxon>
        <taxon>Prorocentrum</taxon>
    </lineage>
</organism>
<evidence type="ECO:0000256" key="1">
    <source>
        <dbReference type="SAM" id="MobiDB-lite"/>
    </source>
</evidence>
<feature type="compositionally biased region" description="Basic residues" evidence="1">
    <location>
        <begin position="214"/>
        <end position="223"/>
    </location>
</feature>